<dbReference type="Proteomes" id="UP000799779">
    <property type="component" value="Unassembled WGS sequence"/>
</dbReference>
<sequence>MLACRPLTGALIDFPHRFLDPACGFAVAASYTLANICSMATLTAQSAELTALLKDEPQRHKIGIEVVINLSLIVLTTFSHCLGVKLYGKIERVIMWFKLSLFILAIVLMIVINSGGGGPREGSYRGNYTNHAFTPGFKPTGFANLTEHNLHSSGVDDSEFGIGGPGGQLFAFLTAVTIAMFSCSGGEMIAMTAGEAKRPFKDVPIVMSFVYIVPLTLYPFVLMAAGANVNYADPNLPKMWSAGSGRMSQSPFVVAVQESSLHGLPKVLNAFFIVSAYTAANTALYVASRSCFMLSQQYGTRWMRKTLGRTNDGHTPLASILFCSFFGFLSLSGLSQYAYSQPRITLSEFYTGAIACVYICECFTFLNFKAGLDRLCKRKILTRDERLYKEKLFKSRWQPIPAYVGIVGCTSVIIWSGIPPLYILIAKGSLTSTSGLKSTAALAFDVVGAYIGPVFFLSCYYGYKFTKGSCRVDIRRLTSDQYVIGDLSIIERNAPPKHDRKPSDSGDSYQDPDAFELESPRDSRLPDLKGKKAVVETNSESRGELTDEMREEMKAEMARKEERRGVVEILRRRPKRMDRGFWRELWSFVIVDKDDQPREANAENGGDLDDGEDEDPMDEARRYR</sequence>
<dbReference type="PANTHER" id="PTHR43341">
    <property type="entry name" value="AMINO ACID PERMEASE"/>
    <property type="match status" value="1"/>
</dbReference>
<dbReference type="InterPro" id="IPR004841">
    <property type="entry name" value="AA-permease/SLC12A_dom"/>
</dbReference>
<evidence type="ECO:0000313" key="11">
    <source>
        <dbReference type="Proteomes" id="UP000799779"/>
    </source>
</evidence>
<proteinExistence type="predicted"/>
<evidence type="ECO:0000256" key="5">
    <source>
        <dbReference type="ARBA" id="ARBA00022989"/>
    </source>
</evidence>
<dbReference type="PANTHER" id="PTHR43341:SF1">
    <property type="entry name" value="GENERAL AMINO-ACID PERMEASE GAP1"/>
    <property type="match status" value="1"/>
</dbReference>
<feature type="transmembrane region" description="Helical" evidence="8">
    <location>
        <begin position="93"/>
        <end position="112"/>
    </location>
</feature>
<dbReference type="EMBL" id="ML977638">
    <property type="protein sequence ID" value="KAF1995487.1"/>
    <property type="molecule type" value="Genomic_DNA"/>
</dbReference>
<dbReference type="Gene3D" id="1.20.1740.10">
    <property type="entry name" value="Amino acid/polyamine transporter I"/>
    <property type="match status" value="1"/>
</dbReference>
<feature type="region of interest" description="Disordered" evidence="7">
    <location>
        <begin position="493"/>
        <end position="561"/>
    </location>
</feature>
<comment type="subcellular location">
    <subcellularLocation>
        <location evidence="1">Membrane</location>
        <topology evidence="1">Multi-pass membrane protein</topology>
    </subcellularLocation>
</comment>
<keyword evidence="5 8" id="KW-1133">Transmembrane helix</keyword>
<dbReference type="GO" id="GO:0016020">
    <property type="term" value="C:membrane"/>
    <property type="evidence" value="ECO:0007669"/>
    <property type="project" value="UniProtKB-SubCell"/>
</dbReference>
<dbReference type="Pfam" id="PF00324">
    <property type="entry name" value="AA_permease"/>
    <property type="match status" value="1"/>
</dbReference>
<feature type="transmembrane region" description="Helical" evidence="8">
    <location>
        <begin position="315"/>
        <end position="337"/>
    </location>
</feature>
<evidence type="ECO:0000256" key="1">
    <source>
        <dbReference type="ARBA" id="ARBA00004141"/>
    </source>
</evidence>
<name>A0A6A5W2M1_9PLEO</name>
<evidence type="ECO:0000256" key="2">
    <source>
        <dbReference type="ARBA" id="ARBA00022448"/>
    </source>
</evidence>
<feature type="transmembrane region" description="Helical" evidence="8">
    <location>
        <begin position="442"/>
        <end position="463"/>
    </location>
</feature>
<dbReference type="OrthoDB" id="3900342at2759"/>
<gene>
    <name evidence="10" type="ORF">P154DRAFT_580794</name>
</gene>
<evidence type="ECO:0000259" key="9">
    <source>
        <dbReference type="Pfam" id="PF00324"/>
    </source>
</evidence>
<feature type="compositionally biased region" description="Acidic residues" evidence="7">
    <location>
        <begin position="606"/>
        <end position="617"/>
    </location>
</feature>
<feature type="transmembrane region" description="Helical" evidence="8">
    <location>
        <begin position="62"/>
        <end position="81"/>
    </location>
</feature>
<feature type="transmembrane region" description="Helical" evidence="8">
    <location>
        <begin position="400"/>
        <end position="422"/>
    </location>
</feature>
<keyword evidence="4" id="KW-0029">Amino-acid transport</keyword>
<feature type="domain" description="Amino acid permease/ SLC12A" evidence="9">
    <location>
        <begin position="4"/>
        <end position="461"/>
    </location>
</feature>
<evidence type="ECO:0000256" key="4">
    <source>
        <dbReference type="ARBA" id="ARBA00022970"/>
    </source>
</evidence>
<keyword evidence="3 8" id="KW-0812">Transmembrane</keyword>
<dbReference type="AlphaFoldDB" id="A0A6A5W2M1"/>
<organism evidence="10 11">
    <name type="scientific">Amniculicola lignicola CBS 123094</name>
    <dbReference type="NCBI Taxonomy" id="1392246"/>
    <lineage>
        <taxon>Eukaryota</taxon>
        <taxon>Fungi</taxon>
        <taxon>Dikarya</taxon>
        <taxon>Ascomycota</taxon>
        <taxon>Pezizomycotina</taxon>
        <taxon>Dothideomycetes</taxon>
        <taxon>Pleosporomycetidae</taxon>
        <taxon>Pleosporales</taxon>
        <taxon>Amniculicolaceae</taxon>
        <taxon>Amniculicola</taxon>
    </lineage>
</organism>
<protein>
    <recommendedName>
        <fullName evidence="9">Amino acid permease/ SLC12A domain-containing protein</fullName>
    </recommendedName>
</protein>
<keyword evidence="2" id="KW-0813">Transport</keyword>
<feature type="transmembrane region" description="Helical" evidence="8">
    <location>
        <begin position="270"/>
        <end position="294"/>
    </location>
</feature>
<feature type="transmembrane region" description="Helical" evidence="8">
    <location>
        <begin position="349"/>
        <end position="368"/>
    </location>
</feature>
<evidence type="ECO:0000256" key="3">
    <source>
        <dbReference type="ARBA" id="ARBA00022692"/>
    </source>
</evidence>
<feature type="transmembrane region" description="Helical" evidence="8">
    <location>
        <begin position="169"/>
        <end position="193"/>
    </location>
</feature>
<feature type="compositionally biased region" description="Basic and acidic residues" evidence="7">
    <location>
        <begin position="494"/>
        <end position="504"/>
    </location>
</feature>
<reference evidence="10" key="1">
    <citation type="journal article" date="2020" name="Stud. Mycol.">
        <title>101 Dothideomycetes genomes: a test case for predicting lifestyles and emergence of pathogens.</title>
        <authorList>
            <person name="Haridas S."/>
            <person name="Albert R."/>
            <person name="Binder M."/>
            <person name="Bloem J."/>
            <person name="Labutti K."/>
            <person name="Salamov A."/>
            <person name="Andreopoulos B."/>
            <person name="Baker S."/>
            <person name="Barry K."/>
            <person name="Bills G."/>
            <person name="Bluhm B."/>
            <person name="Cannon C."/>
            <person name="Castanera R."/>
            <person name="Culley D."/>
            <person name="Daum C."/>
            <person name="Ezra D."/>
            <person name="Gonzalez J."/>
            <person name="Henrissat B."/>
            <person name="Kuo A."/>
            <person name="Liang C."/>
            <person name="Lipzen A."/>
            <person name="Lutzoni F."/>
            <person name="Magnuson J."/>
            <person name="Mondo S."/>
            <person name="Nolan M."/>
            <person name="Ohm R."/>
            <person name="Pangilinan J."/>
            <person name="Park H.-J."/>
            <person name="Ramirez L."/>
            <person name="Alfaro M."/>
            <person name="Sun H."/>
            <person name="Tritt A."/>
            <person name="Yoshinaga Y."/>
            <person name="Zwiers L.-H."/>
            <person name="Turgeon B."/>
            <person name="Goodwin S."/>
            <person name="Spatafora J."/>
            <person name="Crous P."/>
            <person name="Grigoriev I."/>
        </authorList>
    </citation>
    <scope>NUCLEOTIDE SEQUENCE</scope>
    <source>
        <strain evidence="10">CBS 123094</strain>
    </source>
</reference>
<feature type="compositionally biased region" description="Basic and acidic residues" evidence="7">
    <location>
        <begin position="518"/>
        <end position="561"/>
    </location>
</feature>
<feature type="transmembrane region" description="Helical" evidence="8">
    <location>
        <begin position="205"/>
        <end position="227"/>
    </location>
</feature>
<accession>A0A6A5W2M1</accession>
<dbReference type="InterPro" id="IPR050524">
    <property type="entry name" value="APC_YAT"/>
</dbReference>
<evidence type="ECO:0000313" key="10">
    <source>
        <dbReference type="EMBL" id="KAF1995487.1"/>
    </source>
</evidence>
<evidence type="ECO:0000256" key="7">
    <source>
        <dbReference type="SAM" id="MobiDB-lite"/>
    </source>
</evidence>
<keyword evidence="11" id="KW-1185">Reference proteome</keyword>
<feature type="region of interest" description="Disordered" evidence="7">
    <location>
        <begin position="593"/>
        <end position="624"/>
    </location>
</feature>
<dbReference type="GO" id="GO:0015171">
    <property type="term" value="F:amino acid transmembrane transporter activity"/>
    <property type="evidence" value="ECO:0007669"/>
    <property type="project" value="TreeGrafter"/>
</dbReference>
<evidence type="ECO:0000256" key="8">
    <source>
        <dbReference type="SAM" id="Phobius"/>
    </source>
</evidence>
<keyword evidence="6 8" id="KW-0472">Membrane</keyword>
<evidence type="ECO:0000256" key="6">
    <source>
        <dbReference type="ARBA" id="ARBA00023136"/>
    </source>
</evidence>